<evidence type="ECO:0000256" key="7">
    <source>
        <dbReference type="ARBA" id="ARBA00022989"/>
    </source>
</evidence>
<dbReference type="GeneID" id="110766737"/>
<evidence type="ECO:0000313" key="14">
    <source>
        <dbReference type="Proteomes" id="UP000515124"/>
    </source>
</evidence>
<dbReference type="GO" id="GO:0005886">
    <property type="term" value="C:plasma membrane"/>
    <property type="evidence" value="ECO:0007669"/>
    <property type="project" value="TreeGrafter"/>
</dbReference>
<evidence type="ECO:0000256" key="9">
    <source>
        <dbReference type="ARBA" id="ARBA00023136"/>
    </source>
</evidence>
<dbReference type="InterPro" id="IPR008972">
    <property type="entry name" value="Cupredoxin"/>
</dbReference>
<dbReference type="Gene3D" id="2.60.40.420">
    <property type="entry name" value="Cupredoxins - blue copper proteins"/>
    <property type="match status" value="1"/>
</dbReference>
<dbReference type="PANTHER" id="PTHR33021">
    <property type="entry name" value="BLUE COPPER PROTEIN"/>
    <property type="match status" value="1"/>
</dbReference>
<keyword evidence="11" id="KW-0325">Glycoprotein</keyword>
<feature type="chain" id="PRO_5027732277" evidence="12">
    <location>
        <begin position="22"/>
        <end position="123"/>
    </location>
</feature>
<dbReference type="Pfam" id="PF02298">
    <property type="entry name" value="Cu_bind_like"/>
    <property type="match status" value="1"/>
</dbReference>
<keyword evidence="5 12" id="KW-0732">Signal</keyword>
<evidence type="ECO:0000256" key="5">
    <source>
        <dbReference type="ARBA" id="ARBA00022729"/>
    </source>
</evidence>
<dbReference type="Proteomes" id="UP000515124">
    <property type="component" value="Unplaced"/>
</dbReference>
<evidence type="ECO:0000256" key="6">
    <source>
        <dbReference type="ARBA" id="ARBA00022982"/>
    </source>
</evidence>
<dbReference type="InterPro" id="IPR039391">
    <property type="entry name" value="Phytocyanin-like"/>
</dbReference>
<dbReference type="RefSeq" id="XP_021825798.1">
    <property type="nucleotide sequence ID" value="XM_021970106.1"/>
</dbReference>
<keyword evidence="3" id="KW-0812">Transmembrane</keyword>
<keyword evidence="8" id="KW-0186">Copper</keyword>
<evidence type="ECO:0000256" key="3">
    <source>
        <dbReference type="ARBA" id="ARBA00022692"/>
    </source>
</evidence>
<dbReference type="SUPFAM" id="SSF49503">
    <property type="entry name" value="Cupredoxins"/>
    <property type="match status" value="1"/>
</dbReference>
<accession>A0A6P5TEQ6</accession>
<dbReference type="PANTHER" id="PTHR33021:SF306">
    <property type="entry name" value="BLUE COPPER PROTEIN-LIKE"/>
    <property type="match status" value="1"/>
</dbReference>
<keyword evidence="4" id="KW-0479">Metal-binding</keyword>
<dbReference type="InterPro" id="IPR003245">
    <property type="entry name" value="Phytocyanin_dom"/>
</dbReference>
<dbReference type="FunFam" id="2.60.40.420:FF:000067">
    <property type="entry name" value="Cupredoxin superfamily protein"/>
    <property type="match status" value="1"/>
</dbReference>
<keyword evidence="7" id="KW-1133">Transmembrane helix</keyword>
<reference evidence="15" key="1">
    <citation type="submission" date="2025-08" db="UniProtKB">
        <authorList>
            <consortium name="RefSeq"/>
        </authorList>
    </citation>
    <scope>IDENTIFICATION</scope>
</reference>
<organism evidence="14 15">
    <name type="scientific">Prunus avium</name>
    <name type="common">Cherry</name>
    <name type="synonym">Cerasus avium</name>
    <dbReference type="NCBI Taxonomy" id="42229"/>
    <lineage>
        <taxon>Eukaryota</taxon>
        <taxon>Viridiplantae</taxon>
        <taxon>Streptophyta</taxon>
        <taxon>Embryophyta</taxon>
        <taxon>Tracheophyta</taxon>
        <taxon>Spermatophyta</taxon>
        <taxon>Magnoliopsida</taxon>
        <taxon>eudicotyledons</taxon>
        <taxon>Gunneridae</taxon>
        <taxon>Pentapetalae</taxon>
        <taxon>rosids</taxon>
        <taxon>fabids</taxon>
        <taxon>Rosales</taxon>
        <taxon>Rosaceae</taxon>
        <taxon>Amygdaloideae</taxon>
        <taxon>Amygdaleae</taxon>
        <taxon>Prunus</taxon>
    </lineage>
</organism>
<evidence type="ECO:0000256" key="12">
    <source>
        <dbReference type="SAM" id="SignalP"/>
    </source>
</evidence>
<evidence type="ECO:0000256" key="1">
    <source>
        <dbReference type="ARBA" id="ARBA00004479"/>
    </source>
</evidence>
<keyword evidence="10" id="KW-1015">Disulfide bond</keyword>
<dbReference type="GO" id="GO:0046872">
    <property type="term" value="F:metal ion binding"/>
    <property type="evidence" value="ECO:0007669"/>
    <property type="project" value="UniProtKB-KW"/>
</dbReference>
<evidence type="ECO:0000256" key="2">
    <source>
        <dbReference type="ARBA" id="ARBA00022448"/>
    </source>
</evidence>
<protein>
    <submittedName>
        <fullName evidence="15">Stellacyanin-like</fullName>
    </submittedName>
</protein>
<dbReference type="AlphaFoldDB" id="A0A6P5TEQ6"/>
<keyword evidence="14" id="KW-1185">Reference proteome</keyword>
<evidence type="ECO:0000313" key="15">
    <source>
        <dbReference type="RefSeq" id="XP_021825798.1"/>
    </source>
</evidence>
<evidence type="ECO:0000259" key="13">
    <source>
        <dbReference type="PROSITE" id="PS51485"/>
    </source>
</evidence>
<proteinExistence type="predicted"/>
<dbReference type="PROSITE" id="PS51485">
    <property type="entry name" value="PHYTOCYANIN"/>
    <property type="match status" value="1"/>
</dbReference>
<dbReference type="KEGG" id="pavi:110766737"/>
<comment type="subcellular location">
    <subcellularLocation>
        <location evidence="1">Membrane</location>
        <topology evidence="1">Single-pass type I membrane protein</topology>
    </subcellularLocation>
</comment>
<dbReference type="GO" id="GO:0009610">
    <property type="term" value="P:response to symbiotic fungus"/>
    <property type="evidence" value="ECO:0007669"/>
    <property type="project" value="UniProtKB-ARBA"/>
</dbReference>
<keyword evidence="9" id="KW-0472">Membrane</keyword>
<keyword evidence="2" id="KW-0813">Transport</keyword>
<evidence type="ECO:0000256" key="11">
    <source>
        <dbReference type="ARBA" id="ARBA00023180"/>
    </source>
</evidence>
<sequence length="123" mass="13881">MARAIALLLIAFAIFPITALAKEYIVGVADGWNSEVDYYAWLDGKTFYVGDVLVFNYHRDEHNVLEVNSTGYDQCVASPNKGAHDSGNDKKTFKTHGNKYYICEWHCNYSGQKLKVPVLSKKL</sequence>
<evidence type="ECO:0000256" key="4">
    <source>
        <dbReference type="ARBA" id="ARBA00022723"/>
    </source>
</evidence>
<dbReference type="GO" id="GO:0009055">
    <property type="term" value="F:electron transfer activity"/>
    <property type="evidence" value="ECO:0007669"/>
    <property type="project" value="InterPro"/>
</dbReference>
<feature type="domain" description="Phytocyanin" evidence="13">
    <location>
        <begin position="22"/>
        <end position="120"/>
    </location>
</feature>
<dbReference type="CDD" id="cd04216">
    <property type="entry name" value="Phytocyanin"/>
    <property type="match status" value="1"/>
</dbReference>
<gene>
    <name evidence="15" type="primary">LOC110766737</name>
</gene>
<name>A0A6P5TEQ6_PRUAV</name>
<evidence type="ECO:0000256" key="8">
    <source>
        <dbReference type="ARBA" id="ARBA00023008"/>
    </source>
</evidence>
<evidence type="ECO:0000256" key="10">
    <source>
        <dbReference type="ARBA" id="ARBA00023157"/>
    </source>
</evidence>
<feature type="signal peptide" evidence="12">
    <location>
        <begin position="1"/>
        <end position="21"/>
    </location>
</feature>
<keyword evidence="6" id="KW-0249">Electron transport</keyword>